<dbReference type="EMBL" id="VSSQ01126971">
    <property type="protein sequence ID" value="MPN56529.1"/>
    <property type="molecule type" value="Genomic_DNA"/>
</dbReference>
<reference evidence="8" key="1">
    <citation type="submission" date="2019-08" db="EMBL/GenBank/DDBJ databases">
        <authorList>
            <person name="Kucharzyk K."/>
            <person name="Murdoch R.W."/>
            <person name="Higgins S."/>
            <person name="Loffler F."/>
        </authorList>
    </citation>
    <scope>NUCLEOTIDE SEQUENCE</scope>
</reference>
<evidence type="ECO:0000256" key="1">
    <source>
        <dbReference type="ARBA" id="ARBA00010641"/>
    </source>
</evidence>
<dbReference type="NCBIfam" id="TIGR02937">
    <property type="entry name" value="sigma70-ECF"/>
    <property type="match status" value="1"/>
</dbReference>
<organism evidence="8">
    <name type="scientific">bioreactor metagenome</name>
    <dbReference type="NCBI Taxonomy" id="1076179"/>
    <lineage>
        <taxon>unclassified sequences</taxon>
        <taxon>metagenomes</taxon>
        <taxon>ecological metagenomes</taxon>
    </lineage>
</organism>
<keyword evidence="3" id="KW-0731">Sigma factor</keyword>
<evidence type="ECO:0000256" key="3">
    <source>
        <dbReference type="ARBA" id="ARBA00023082"/>
    </source>
</evidence>
<evidence type="ECO:0000256" key="5">
    <source>
        <dbReference type="ARBA" id="ARBA00023163"/>
    </source>
</evidence>
<dbReference type="Gene3D" id="1.10.10.10">
    <property type="entry name" value="Winged helix-like DNA-binding domain superfamily/Winged helix DNA-binding domain"/>
    <property type="match status" value="1"/>
</dbReference>
<dbReference type="InterPro" id="IPR013325">
    <property type="entry name" value="RNA_pol_sigma_r2"/>
</dbReference>
<accession>A0A645J1E3</accession>
<feature type="domain" description="RNA polymerase sigma-70 region 4" evidence="7">
    <location>
        <begin position="101"/>
        <end position="148"/>
    </location>
</feature>
<dbReference type="GO" id="GO:0006352">
    <property type="term" value="P:DNA-templated transcription initiation"/>
    <property type="evidence" value="ECO:0007669"/>
    <property type="project" value="InterPro"/>
</dbReference>
<dbReference type="InterPro" id="IPR036388">
    <property type="entry name" value="WH-like_DNA-bd_sf"/>
</dbReference>
<keyword evidence="4" id="KW-0238">DNA-binding</keyword>
<evidence type="ECO:0000256" key="4">
    <source>
        <dbReference type="ARBA" id="ARBA00023125"/>
    </source>
</evidence>
<evidence type="ECO:0000256" key="2">
    <source>
        <dbReference type="ARBA" id="ARBA00023015"/>
    </source>
</evidence>
<dbReference type="PANTHER" id="PTHR43133">
    <property type="entry name" value="RNA POLYMERASE ECF-TYPE SIGMA FACTO"/>
    <property type="match status" value="1"/>
</dbReference>
<keyword evidence="5" id="KW-0804">Transcription</keyword>
<proteinExistence type="inferred from homology"/>
<dbReference type="InterPro" id="IPR007627">
    <property type="entry name" value="RNA_pol_sigma70_r2"/>
</dbReference>
<dbReference type="Pfam" id="PF04542">
    <property type="entry name" value="Sigma70_r2"/>
    <property type="match status" value="1"/>
</dbReference>
<dbReference type="InterPro" id="IPR007630">
    <property type="entry name" value="RNA_pol_sigma70_r4"/>
</dbReference>
<evidence type="ECO:0000259" key="7">
    <source>
        <dbReference type="Pfam" id="PF04545"/>
    </source>
</evidence>
<comment type="caution">
    <text evidence="8">The sequence shown here is derived from an EMBL/GenBank/DDBJ whole genome shotgun (WGS) entry which is preliminary data.</text>
</comment>
<feature type="domain" description="RNA polymerase sigma-70 region 2" evidence="6">
    <location>
        <begin position="11"/>
        <end position="76"/>
    </location>
</feature>
<dbReference type="InterPro" id="IPR039425">
    <property type="entry name" value="RNA_pol_sigma-70-like"/>
</dbReference>
<dbReference type="PANTHER" id="PTHR43133:SF51">
    <property type="entry name" value="RNA POLYMERASE SIGMA FACTOR"/>
    <property type="match status" value="1"/>
</dbReference>
<dbReference type="InterPro" id="IPR014284">
    <property type="entry name" value="RNA_pol_sigma-70_dom"/>
</dbReference>
<dbReference type="AlphaFoldDB" id="A0A645J1E3"/>
<dbReference type="Gene3D" id="1.10.1740.10">
    <property type="match status" value="1"/>
</dbReference>
<sequence>MDREEFVRRTESLRTRLYRTAFAYLGGEAAALEAMDEAVYQALRHLHQLREPDYFETWLTRILINECGRELRRLKRQHPEEYLPEAGEDFDYDALPLREAVARLPQELRQVIALRYFGDLTLAETARALSIPQGTVVTRQRRALALLRLELEEGEL</sequence>
<dbReference type="GO" id="GO:0003677">
    <property type="term" value="F:DNA binding"/>
    <property type="evidence" value="ECO:0007669"/>
    <property type="project" value="UniProtKB-KW"/>
</dbReference>
<comment type="similarity">
    <text evidence="1">Belongs to the sigma-70 factor family. ECF subfamily.</text>
</comment>
<dbReference type="InterPro" id="IPR013324">
    <property type="entry name" value="RNA_pol_sigma_r3/r4-like"/>
</dbReference>
<dbReference type="SUPFAM" id="SSF88946">
    <property type="entry name" value="Sigma2 domain of RNA polymerase sigma factors"/>
    <property type="match status" value="1"/>
</dbReference>
<dbReference type="GO" id="GO:0016987">
    <property type="term" value="F:sigma factor activity"/>
    <property type="evidence" value="ECO:0007669"/>
    <property type="project" value="UniProtKB-KW"/>
</dbReference>
<protein>
    <submittedName>
        <fullName evidence="8">RNA polymerase sigma factor SigV</fullName>
    </submittedName>
</protein>
<gene>
    <name evidence="8" type="primary">sigV_20</name>
    <name evidence="8" type="ORF">SDC9_204219</name>
</gene>
<dbReference type="SUPFAM" id="SSF88659">
    <property type="entry name" value="Sigma3 and sigma4 domains of RNA polymerase sigma factors"/>
    <property type="match status" value="1"/>
</dbReference>
<dbReference type="Pfam" id="PF04545">
    <property type="entry name" value="Sigma70_r4"/>
    <property type="match status" value="1"/>
</dbReference>
<evidence type="ECO:0000259" key="6">
    <source>
        <dbReference type="Pfam" id="PF04542"/>
    </source>
</evidence>
<keyword evidence="2" id="KW-0805">Transcription regulation</keyword>
<name>A0A645J1E3_9ZZZZ</name>
<evidence type="ECO:0000313" key="8">
    <source>
        <dbReference type="EMBL" id="MPN56529.1"/>
    </source>
</evidence>